<dbReference type="Proteomes" id="UP000031553">
    <property type="component" value="Unassembled WGS sequence"/>
</dbReference>
<proteinExistence type="predicted"/>
<dbReference type="AlphaFoldDB" id="A0A0N1N4S5"/>
<organism evidence="1 2">
    <name type="scientific">Komagataeibacter intermedius AF2</name>
    <dbReference type="NCBI Taxonomy" id="1458464"/>
    <lineage>
        <taxon>Bacteria</taxon>
        <taxon>Pseudomonadati</taxon>
        <taxon>Pseudomonadota</taxon>
        <taxon>Alphaproteobacteria</taxon>
        <taxon>Acetobacterales</taxon>
        <taxon>Acetobacteraceae</taxon>
        <taxon>Komagataeibacter</taxon>
    </lineage>
</organism>
<dbReference type="EMBL" id="JUFX02000190">
    <property type="protein sequence ID" value="KPH86855.1"/>
    <property type="molecule type" value="Genomic_DNA"/>
</dbReference>
<protein>
    <submittedName>
        <fullName evidence="1">Uncharacterized protein</fullName>
    </submittedName>
</protein>
<gene>
    <name evidence="1" type="ORF">GLUCOINTEAF2_0202489</name>
</gene>
<accession>A0A0N1N4S5</accession>
<sequence length="51" mass="6001">MWRVINMWSDINACQAQDGSTRHLSRHCLTLDQELPQKAHERERDQKPAAQ</sequence>
<reference evidence="1 2" key="1">
    <citation type="submission" date="2015-07" db="EMBL/GenBank/DDBJ databases">
        <title>Draft Genome Sequence of Komagataeibacter intermedius Strain AF2, Isolated from Kombucha Tea.</title>
        <authorList>
            <person name="Santos R.A."/>
            <person name="Berretta A.A."/>
            <person name="Barud H.S."/>
            <person name="Ribeiro S.J."/>
            <person name="Gonzalez-Garcia L.N."/>
            <person name="Zucchi T.D."/>
            <person name="Goldman G.H."/>
            <person name="Riano-Pachon D.M."/>
        </authorList>
    </citation>
    <scope>NUCLEOTIDE SEQUENCE [LARGE SCALE GENOMIC DNA]</scope>
    <source>
        <strain evidence="1 2">AF2</strain>
    </source>
</reference>
<comment type="caution">
    <text evidence="1">The sequence shown here is derived from an EMBL/GenBank/DDBJ whole genome shotgun (WGS) entry which is preliminary data.</text>
</comment>
<evidence type="ECO:0000313" key="2">
    <source>
        <dbReference type="Proteomes" id="UP000031553"/>
    </source>
</evidence>
<evidence type="ECO:0000313" key="1">
    <source>
        <dbReference type="EMBL" id="KPH86855.1"/>
    </source>
</evidence>
<name>A0A0N1N4S5_9PROT</name>